<proteinExistence type="predicted"/>
<dbReference type="AlphaFoldDB" id="A0AAI9YUK1"/>
<reference evidence="2 3" key="1">
    <citation type="submission" date="2016-10" db="EMBL/GenBank/DDBJ databases">
        <title>The genome sequence of Colletotrichum fioriniae PJ7.</title>
        <authorList>
            <person name="Baroncelli R."/>
        </authorList>
    </citation>
    <scope>NUCLEOTIDE SEQUENCE [LARGE SCALE GENOMIC DNA]</scope>
    <source>
        <strain evidence="2 3">IMI 309622</strain>
    </source>
</reference>
<dbReference type="GeneID" id="85341037"/>
<sequence length="146" mass="16285">MQHLLYRADILDLMKGSRCGPKRAAASSGTTAMRRAKFAVPVAVGVLELGRFLADVVLTRQMPLLKDSLIVLLFYPLSDWEGDEIYWEGDEIYVEGAPSSEELEKLAESLHGRLETEDARYRVIKHDNTAKGESKGDFSRGEQRGA</sequence>
<evidence type="ECO:0000256" key="1">
    <source>
        <dbReference type="SAM" id="MobiDB-lite"/>
    </source>
</evidence>
<protein>
    <submittedName>
        <fullName evidence="2">Uncharacterized protein</fullName>
    </submittedName>
</protein>
<dbReference type="Proteomes" id="UP001240678">
    <property type="component" value="Unassembled WGS sequence"/>
</dbReference>
<organism evidence="2 3">
    <name type="scientific">Colletotrichum costaricense</name>
    <dbReference type="NCBI Taxonomy" id="1209916"/>
    <lineage>
        <taxon>Eukaryota</taxon>
        <taxon>Fungi</taxon>
        <taxon>Dikarya</taxon>
        <taxon>Ascomycota</taxon>
        <taxon>Pezizomycotina</taxon>
        <taxon>Sordariomycetes</taxon>
        <taxon>Hypocreomycetidae</taxon>
        <taxon>Glomerellales</taxon>
        <taxon>Glomerellaceae</taxon>
        <taxon>Colletotrichum</taxon>
        <taxon>Colletotrichum acutatum species complex</taxon>
    </lineage>
</organism>
<keyword evidence="3" id="KW-1185">Reference proteome</keyword>
<comment type="caution">
    <text evidence="2">The sequence shown here is derived from an EMBL/GenBank/DDBJ whole genome shotgun (WGS) entry which is preliminary data.</text>
</comment>
<dbReference type="RefSeq" id="XP_060312190.1">
    <property type="nucleotide sequence ID" value="XM_060457490.1"/>
</dbReference>
<evidence type="ECO:0000313" key="3">
    <source>
        <dbReference type="Proteomes" id="UP001240678"/>
    </source>
</evidence>
<name>A0AAI9YUK1_9PEZI</name>
<feature type="region of interest" description="Disordered" evidence="1">
    <location>
        <begin position="125"/>
        <end position="146"/>
    </location>
</feature>
<accession>A0AAI9YUK1</accession>
<evidence type="ECO:0000313" key="2">
    <source>
        <dbReference type="EMBL" id="KAK1524244.1"/>
    </source>
</evidence>
<dbReference type="EMBL" id="MOOE01000009">
    <property type="protein sequence ID" value="KAK1524244.1"/>
    <property type="molecule type" value="Genomic_DNA"/>
</dbReference>
<gene>
    <name evidence="2" type="ORF">CCOS01_09331</name>
</gene>